<name>F0WLK1_9STRA</name>
<gene>
    <name evidence="1" type="primary">AlNc14C146G7388</name>
    <name evidence="2" type="synonym">AlNc14C228G9252</name>
    <name evidence="1" type="ORF">ALNC14_083080</name>
    <name evidence="2" type="ORF">ALNC14_103760</name>
</gene>
<accession>F0WLK1</accession>
<sequence>MLVRTKTIIHSSVRLFHAVPSVTRTIRIGPLLTRARGICDAQPPKPTEDPDVVIPDCVHSLEWVLESPPPTHQFEEPPIVVETFGPVDPYH</sequence>
<reference evidence="1" key="2">
    <citation type="submission" date="2011-02" db="EMBL/GenBank/DDBJ databases">
        <authorList>
            <person name="MacLean D."/>
        </authorList>
    </citation>
    <scope>NUCLEOTIDE SEQUENCE</scope>
</reference>
<dbReference type="EMBL" id="FR824191">
    <property type="protein sequence ID" value="CCA22165.1"/>
    <property type="molecule type" value="Genomic_DNA"/>
</dbReference>
<dbReference type="EMBL" id="FR824273">
    <property type="protein sequence ID" value="CCA24232.1"/>
    <property type="molecule type" value="Genomic_DNA"/>
</dbReference>
<evidence type="ECO:0000313" key="2">
    <source>
        <dbReference type="EMBL" id="CCA24232.1"/>
    </source>
</evidence>
<dbReference type="HOGENOM" id="CLU_187979_0_0_1"/>
<reference evidence="1" key="1">
    <citation type="journal article" date="2011" name="PLoS Biol.">
        <title>Gene gain and loss during evolution of obligate parasitism in the white rust pathogen of Arabidopsis thaliana.</title>
        <authorList>
            <person name="Kemen E."/>
            <person name="Gardiner A."/>
            <person name="Schultz-Larsen T."/>
            <person name="Kemen A.C."/>
            <person name="Balmuth A.L."/>
            <person name="Robert-Seilaniantz A."/>
            <person name="Bailey K."/>
            <person name="Holub E."/>
            <person name="Studholme D.J."/>
            <person name="Maclean D."/>
            <person name="Jones J.D."/>
        </authorList>
    </citation>
    <scope>NUCLEOTIDE SEQUENCE</scope>
</reference>
<protein>
    <submittedName>
        <fullName evidence="1">AlNc14C146G7388 protein</fullName>
    </submittedName>
    <submittedName>
        <fullName evidence="2">AlNc14C228G9252 protein</fullName>
    </submittedName>
</protein>
<proteinExistence type="predicted"/>
<evidence type="ECO:0000313" key="1">
    <source>
        <dbReference type="EMBL" id="CCA22165.1"/>
    </source>
</evidence>
<dbReference type="AlphaFoldDB" id="F0WLK1"/>
<organism evidence="1">
    <name type="scientific">Albugo laibachii Nc14</name>
    <dbReference type="NCBI Taxonomy" id="890382"/>
    <lineage>
        <taxon>Eukaryota</taxon>
        <taxon>Sar</taxon>
        <taxon>Stramenopiles</taxon>
        <taxon>Oomycota</taxon>
        <taxon>Peronosporomycetes</taxon>
        <taxon>Albuginales</taxon>
        <taxon>Albuginaceae</taxon>
        <taxon>Albugo</taxon>
    </lineage>
</organism>